<evidence type="ECO:0000313" key="10">
    <source>
        <dbReference type="Proteomes" id="UP001162131"/>
    </source>
</evidence>
<dbReference type="AlphaFoldDB" id="A0AAU9K5Z4"/>
<evidence type="ECO:0000256" key="6">
    <source>
        <dbReference type="ARBA" id="ARBA00023212"/>
    </source>
</evidence>
<keyword evidence="4" id="KW-0547">Nucleotide-binding</keyword>
<dbReference type="Pfam" id="PF00004">
    <property type="entry name" value="AAA"/>
    <property type="match status" value="1"/>
</dbReference>
<evidence type="ECO:0000256" key="7">
    <source>
        <dbReference type="ARBA" id="ARBA00023235"/>
    </source>
</evidence>
<dbReference type="Gene3D" id="3.40.50.300">
    <property type="entry name" value="P-loop containing nucleotide triphosphate hydrolases"/>
    <property type="match status" value="1"/>
</dbReference>
<organism evidence="9 10">
    <name type="scientific">Blepharisma stoltei</name>
    <dbReference type="NCBI Taxonomy" id="1481888"/>
    <lineage>
        <taxon>Eukaryota</taxon>
        <taxon>Sar</taxon>
        <taxon>Alveolata</taxon>
        <taxon>Ciliophora</taxon>
        <taxon>Postciliodesmatophora</taxon>
        <taxon>Heterotrichea</taxon>
        <taxon>Heterotrichida</taxon>
        <taxon>Blepharismidae</taxon>
        <taxon>Blepharisma</taxon>
    </lineage>
</organism>
<dbReference type="SUPFAM" id="SSF52540">
    <property type="entry name" value="P-loop containing nucleoside triphosphate hydrolases"/>
    <property type="match status" value="1"/>
</dbReference>
<keyword evidence="3" id="KW-0493">Microtubule</keyword>
<dbReference type="InterPro" id="IPR050304">
    <property type="entry name" value="MT-severing_AAA_ATPase"/>
</dbReference>
<keyword evidence="10" id="KW-1185">Reference proteome</keyword>
<keyword evidence="5" id="KW-0067">ATP-binding</keyword>
<dbReference type="GO" id="GO:0005819">
    <property type="term" value="C:spindle"/>
    <property type="evidence" value="ECO:0007669"/>
    <property type="project" value="UniProtKB-SubCell"/>
</dbReference>
<comment type="subcellular location">
    <subcellularLocation>
        <location evidence="1">Cytoplasm</location>
        <location evidence="1">Cytoskeleton</location>
        <location evidence="1">Spindle</location>
    </subcellularLocation>
</comment>
<evidence type="ECO:0000256" key="5">
    <source>
        <dbReference type="ARBA" id="ARBA00022840"/>
    </source>
</evidence>
<evidence type="ECO:0000259" key="8">
    <source>
        <dbReference type="Pfam" id="PF00004"/>
    </source>
</evidence>
<dbReference type="InterPro" id="IPR027417">
    <property type="entry name" value="P-loop_NTPase"/>
</dbReference>
<dbReference type="PANTHER" id="PTHR23074:SF78">
    <property type="entry name" value="KATANIN P60 ATPASE-CONTAINING SUBUNIT A-LIKE 2"/>
    <property type="match status" value="1"/>
</dbReference>
<dbReference type="Proteomes" id="UP001162131">
    <property type="component" value="Unassembled WGS sequence"/>
</dbReference>
<dbReference type="GO" id="GO:0016853">
    <property type="term" value="F:isomerase activity"/>
    <property type="evidence" value="ECO:0007669"/>
    <property type="project" value="UniProtKB-KW"/>
</dbReference>
<keyword evidence="7" id="KW-0413">Isomerase</keyword>
<dbReference type="InterPro" id="IPR003959">
    <property type="entry name" value="ATPase_AAA_core"/>
</dbReference>
<feature type="domain" description="ATPase AAA-type core" evidence="8">
    <location>
        <begin position="13"/>
        <end position="127"/>
    </location>
</feature>
<dbReference type="PANTHER" id="PTHR23074">
    <property type="entry name" value="AAA DOMAIN-CONTAINING"/>
    <property type="match status" value="1"/>
</dbReference>
<reference evidence="9" key="1">
    <citation type="submission" date="2021-09" db="EMBL/GenBank/DDBJ databases">
        <authorList>
            <consortium name="AG Swart"/>
            <person name="Singh M."/>
            <person name="Singh A."/>
            <person name="Seah K."/>
            <person name="Emmerich C."/>
        </authorList>
    </citation>
    <scope>NUCLEOTIDE SEQUENCE</scope>
    <source>
        <strain evidence="9">ATCC30299</strain>
    </source>
</reference>
<dbReference type="GO" id="GO:0005874">
    <property type="term" value="C:microtubule"/>
    <property type="evidence" value="ECO:0007669"/>
    <property type="project" value="UniProtKB-KW"/>
</dbReference>
<sequence>MPQLRTLRPHKGILLYGPPGCGKSMLISEASKMGGGTYFNVQSSVLISKWQGESEKLVKLLFDIARFYAPSTICFDNCDDLIGLTNLRFELHKQLQMAILKQIYDVFESENSSRINIIFITSIPWEIN</sequence>
<name>A0AAU9K5Z4_9CILI</name>
<evidence type="ECO:0000256" key="4">
    <source>
        <dbReference type="ARBA" id="ARBA00022741"/>
    </source>
</evidence>
<dbReference type="GO" id="GO:0005524">
    <property type="term" value="F:ATP binding"/>
    <property type="evidence" value="ECO:0007669"/>
    <property type="project" value="UniProtKB-KW"/>
</dbReference>
<dbReference type="GO" id="GO:0016887">
    <property type="term" value="F:ATP hydrolysis activity"/>
    <property type="evidence" value="ECO:0007669"/>
    <property type="project" value="InterPro"/>
</dbReference>
<dbReference type="EMBL" id="CAJZBQ010000055">
    <property type="protein sequence ID" value="CAG9332847.1"/>
    <property type="molecule type" value="Genomic_DNA"/>
</dbReference>
<evidence type="ECO:0000256" key="1">
    <source>
        <dbReference type="ARBA" id="ARBA00004186"/>
    </source>
</evidence>
<gene>
    <name evidence="9" type="ORF">BSTOLATCC_MIC57134</name>
</gene>
<evidence type="ECO:0000256" key="3">
    <source>
        <dbReference type="ARBA" id="ARBA00022701"/>
    </source>
</evidence>
<comment type="caution">
    <text evidence="9">The sequence shown here is derived from an EMBL/GenBank/DDBJ whole genome shotgun (WGS) entry which is preliminary data.</text>
</comment>
<evidence type="ECO:0000256" key="2">
    <source>
        <dbReference type="ARBA" id="ARBA00022490"/>
    </source>
</evidence>
<keyword evidence="6" id="KW-0206">Cytoskeleton</keyword>
<evidence type="ECO:0000313" key="9">
    <source>
        <dbReference type="EMBL" id="CAG9332847.1"/>
    </source>
</evidence>
<accession>A0AAU9K5Z4</accession>
<keyword evidence="2" id="KW-0963">Cytoplasm</keyword>
<proteinExistence type="predicted"/>
<protein>
    <recommendedName>
        <fullName evidence="8">ATPase AAA-type core domain-containing protein</fullName>
    </recommendedName>
</protein>